<dbReference type="EMBL" id="CP029462">
    <property type="protein sequence ID" value="AXL21192.1"/>
    <property type="molecule type" value="Genomic_DNA"/>
</dbReference>
<sequence length="415" mass="44909">MCMKEAVSRISTYSADTFGVCSSLYELRGMVVIHDPSGCNSTYATHDEPRWYDQDSLIFISGVTEMDAIMGNDDKFVHDVVSAARDFSPKFIVILCTPVPLMTGADMDALAALIEEQTGIMTMAATTNNMNLYDKGIAWAMNMLAERIVKDVPAPAPAGPMCCSWQPEFAACGGAGTSAKPLRVNVIGATPLDFSYNGSEKSMKRFLRRSGFSPHSVWAMGSPLEEIEMAGLADVNLVVSAGAVEGAKVMKKRFGIPYVVGVPIGPYMQEEIARGLRRAAEMKEDIYVCADSRADCSEADTIIIGESVYSASLAAALGREGRTAKVYCLLNEWPGVLGQEDVFVSSEGELRRRLADWTGTVIADPLYGPVIPASAHFVGLGHTAFSGRLYQKVIPNLIDEFESFVKKINDFAALV</sequence>
<dbReference type="PANTHER" id="PTHR42956">
    <property type="entry name" value="NITROGENASE IRON-MOLYBDENUM COFACTOR BIOSYNTHESIS PROTEIN NIFE"/>
    <property type="match status" value="1"/>
</dbReference>
<dbReference type="AlphaFoldDB" id="A0A346AZ99"/>
<dbReference type="KEGG" id="meg:DKB62_06270"/>
<keyword evidence="3" id="KW-1185">Reference proteome</keyword>
<dbReference type="OrthoDB" id="3199475at2"/>
<proteinExistence type="predicted"/>
<dbReference type="InterPro" id="IPR049939">
    <property type="entry name" value="NifE-like"/>
</dbReference>
<dbReference type="Pfam" id="PF00148">
    <property type="entry name" value="Oxidored_nitro"/>
    <property type="match status" value="1"/>
</dbReference>
<dbReference type="SUPFAM" id="SSF53807">
    <property type="entry name" value="Helical backbone' metal receptor"/>
    <property type="match status" value="1"/>
</dbReference>
<accession>A0A346AZ99</accession>
<dbReference type="PANTHER" id="PTHR42956:SF1">
    <property type="entry name" value="NITROGENASE IRON-MOLYBDENUM COFACTOR BIOSYNTHESIS PROTEIN NIFE"/>
    <property type="match status" value="1"/>
</dbReference>
<feature type="domain" description="Nitrogenase/oxidoreductase component 1" evidence="1">
    <location>
        <begin position="30"/>
        <end position="284"/>
    </location>
</feature>
<dbReference type="Proteomes" id="UP000254337">
    <property type="component" value="Chromosome"/>
</dbReference>
<gene>
    <name evidence="2" type="ORF">DKB62_06270</name>
</gene>
<evidence type="ECO:0000313" key="3">
    <source>
        <dbReference type="Proteomes" id="UP000254337"/>
    </source>
</evidence>
<evidence type="ECO:0000313" key="2">
    <source>
        <dbReference type="EMBL" id="AXL21192.1"/>
    </source>
</evidence>
<reference evidence="2 3" key="1">
    <citation type="submission" date="2018-05" db="EMBL/GenBank/DDBJ databases">
        <title>Complete genome sequence of Megasphaera sp. AJH120T, isolated from the ceca of a chicken.</title>
        <authorList>
            <person name="Maki J."/>
            <person name="Looft T."/>
        </authorList>
    </citation>
    <scope>NUCLEOTIDE SEQUENCE [LARGE SCALE GENOMIC DNA]</scope>
    <source>
        <strain evidence="2 3">AJH120</strain>
    </source>
</reference>
<evidence type="ECO:0000259" key="1">
    <source>
        <dbReference type="Pfam" id="PF00148"/>
    </source>
</evidence>
<protein>
    <submittedName>
        <fullName evidence="2">Nitrogenase</fullName>
    </submittedName>
</protein>
<dbReference type="Gene3D" id="3.40.50.1980">
    <property type="entry name" value="Nitrogenase molybdenum iron protein domain"/>
    <property type="match status" value="2"/>
</dbReference>
<organism evidence="2 3">
    <name type="scientific">Megasphaera stantonii</name>
    <dbReference type="NCBI Taxonomy" id="2144175"/>
    <lineage>
        <taxon>Bacteria</taxon>
        <taxon>Bacillati</taxon>
        <taxon>Bacillota</taxon>
        <taxon>Negativicutes</taxon>
        <taxon>Veillonellales</taxon>
        <taxon>Veillonellaceae</taxon>
        <taxon>Megasphaera</taxon>
    </lineage>
</organism>
<dbReference type="GO" id="GO:0016491">
    <property type="term" value="F:oxidoreductase activity"/>
    <property type="evidence" value="ECO:0007669"/>
    <property type="project" value="InterPro"/>
</dbReference>
<name>A0A346AZ99_9FIRM</name>
<dbReference type="InterPro" id="IPR000510">
    <property type="entry name" value="Nase/OxRdtase_comp1"/>
</dbReference>